<keyword evidence="1" id="KW-0472">Membrane</keyword>
<gene>
    <name evidence="2" type="ORF">FHU33_2161</name>
</gene>
<dbReference type="Proteomes" id="UP000319865">
    <property type="component" value="Unassembled WGS sequence"/>
</dbReference>
<keyword evidence="1" id="KW-1133">Transmembrane helix</keyword>
<protein>
    <submittedName>
        <fullName evidence="2">Uncharacterized protein</fullName>
    </submittedName>
</protein>
<name>A0A543PFA7_9ACTN</name>
<evidence type="ECO:0000313" key="2">
    <source>
        <dbReference type="EMBL" id="TQN42753.1"/>
    </source>
</evidence>
<accession>A0A543PFA7</accession>
<reference evidence="2 3" key="1">
    <citation type="submission" date="2019-06" db="EMBL/GenBank/DDBJ databases">
        <title>Sequencing the genomes of 1000 actinobacteria strains.</title>
        <authorList>
            <person name="Klenk H.-P."/>
        </authorList>
    </citation>
    <scope>NUCLEOTIDE SEQUENCE [LARGE SCALE GENOMIC DNA]</scope>
    <source>
        <strain evidence="2 3">DSM 46837</strain>
    </source>
</reference>
<proteinExistence type="predicted"/>
<organism evidence="2 3">
    <name type="scientific">Blastococcus colisei</name>
    <dbReference type="NCBI Taxonomy" id="1564162"/>
    <lineage>
        <taxon>Bacteria</taxon>
        <taxon>Bacillati</taxon>
        <taxon>Actinomycetota</taxon>
        <taxon>Actinomycetes</taxon>
        <taxon>Geodermatophilales</taxon>
        <taxon>Geodermatophilaceae</taxon>
        <taxon>Blastococcus</taxon>
    </lineage>
</organism>
<evidence type="ECO:0000313" key="3">
    <source>
        <dbReference type="Proteomes" id="UP000319865"/>
    </source>
</evidence>
<dbReference type="AlphaFoldDB" id="A0A543PFA7"/>
<sequence>MEPAAGRNGVGGVGTVVFLLLCVVVLRALASTPSGPPTSGSVRDVLRGWGLDVVDGVRTLARLDAVRRGRLDRPPWV</sequence>
<comment type="caution">
    <text evidence="2">The sequence shown here is derived from an EMBL/GenBank/DDBJ whole genome shotgun (WGS) entry which is preliminary data.</text>
</comment>
<feature type="transmembrane region" description="Helical" evidence="1">
    <location>
        <begin position="12"/>
        <end position="30"/>
    </location>
</feature>
<keyword evidence="1" id="KW-0812">Transmembrane</keyword>
<evidence type="ECO:0000256" key="1">
    <source>
        <dbReference type="SAM" id="Phobius"/>
    </source>
</evidence>
<keyword evidence="3" id="KW-1185">Reference proteome</keyword>
<dbReference type="EMBL" id="VFQE01000001">
    <property type="protein sequence ID" value="TQN42753.1"/>
    <property type="molecule type" value="Genomic_DNA"/>
</dbReference>